<evidence type="ECO:0000313" key="2">
    <source>
        <dbReference type="Proteomes" id="UP000004471"/>
    </source>
</evidence>
<accession>F3FS61</accession>
<evidence type="ECO:0000313" key="1">
    <source>
        <dbReference type="EMBL" id="EGH33053.1"/>
    </source>
</evidence>
<gene>
    <name evidence="1" type="ORF">PSYJA_30506</name>
</gene>
<organism evidence="1 2">
    <name type="scientific">Pseudomonas syringae pv. japonica str. M301072</name>
    <dbReference type="NCBI Taxonomy" id="629262"/>
    <lineage>
        <taxon>Bacteria</taxon>
        <taxon>Pseudomonadati</taxon>
        <taxon>Pseudomonadota</taxon>
        <taxon>Gammaproteobacteria</taxon>
        <taxon>Pseudomonadales</taxon>
        <taxon>Pseudomonadaceae</taxon>
        <taxon>Pseudomonas</taxon>
        <taxon>Pseudomonas syringae</taxon>
    </lineage>
</organism>
<dbReference type="AlphaFoldDB" id="F3FS61"/>
<proteinExistence type="predicted"/>
<dbReference type="HOGENOM" id="CLU_2344529_0_0_6"/>
<dbReference type="EMBL" id="AEAH01001417">
    <property type="protein sequence ID" value="EGH33053.1"/>
    <property type="molecule type" value="Genomic_DNA"/>
</dbReference>
<reference evidence="1 2" key="1">
    <citation type="journal article" date="2011" name="PLoS Pathog.">
        <title>Dynamic evolution of pathogenicity revealed by sequencing and comparative genomics of 19 Pseudomonas syringae isolates.</title>
        <authorList>
            <person name="Baltrus D.A."/>
            <person name="Nishimura M.T."/>
            <person name="Romanchuk A."/>
            <person name="Chang J.H."/>
            <person name="Mukhtar M.S."/>
            <person name="Cherkis K."/>
            <person name="Roach J."/>
            <person name="Grant S.R."/>
            <person name="Jones C.D."/>
            <person name="Dangl J.L."/>
        </authorList>
    </citation>
    <scope>NUCLEOTIDE SEQUENCE [LARGE SCALE GENOMIC DNA]</scope>
    <source>
        <strain evidence="2">M301072PT</strain>
    </source>
</reference>
<comment type="caution">
    <text evidence="1">The sequence shown here is derived from an EMBL/GenBank/DDBJ whole genome shotgun (WGS) entry which is preliminary data.</text>
</comment>
<protein>
    <submittedName>
        <fullName evidence="1">Uncharacterized protein</fullName>
    </submittedName>
</protein>
<dbReference type="Proteomes" id="UP000004471">
    <property type="component" value="Unassembled WGS sequence"/>
</dbReference>
<sequence length="97" mass="11301">MPYLQCVGDDFETVIQHATMICMVMILRGWEMLHQGCVALECMNIKRLELLTGERGPLPDVFNQLTPSRSRQQRVGRFWFEKACSSIWTRSETLFFA</sequence>
<name>F3FS61_PSESX</name>